<dbReference type="GO" id="GO:0004674">
    <property type="term" value="F:protein serine/threonine kinase activity"/>
    <property type="evidence" value="ECO:0007669"/>
    <property type="project" value="TreeGrafter"/>
</dbReference>
<dbReference type="InterPro" id="IPR051681">
    <property type="entry name" value="Ser/Thr_Kinases-Pseudokinases"/>
</dbReference>
<evidence type="ECO:0000313" key="4">
    <source>
        <dbReference type="Proteomes" id="UP000663827"/>
    </source>
</evidence>
<evidence type="ECO:0000259" key="2">
    <source>
        <dbReference type="PROSITE" id="PS50011"/>
    </source>
</evidence>
<gene>
    <name evidence="3" type="ORF">RDB_LOCUS50332</name>
</gene>
<dbReference type="InterPro" id="IPR015943">
    <property type="entry name" value="WD40/YVTN_repeat-like_dom_sf"/>
</dbReference>
<dbReference type="PANTHER" id="PTHR44329">
    <property type="entry name" value="SERINE/THREONINE-PROTEIN KINASE TNNI3K-RELATED"/>
    <property type="match status" value="1"/>
</dbReference>
<dbReference type="PROSITE" id="PS50011">
    <property type="entry name" value="PROTEIN_KINASE_DOM"/>
    <property type="match status" value="1"/>
</dbReference>
<dbReference type="Gene3D" id="1.10.510.10">
    <property type="entry name" value="Transferase(Phosphotransferase) domain 1"/>
    <property type="match status" value="1"/>
</dbReference>
<dbReference type="InterPro" id="IPR000719">
    <property type="entry name" value="Prot_kinase_dom"/>
</dbReference>
<dbReference type="SMART" id="SM00320">
    <property type="entry name" value="WD40"/>
    <property type="match status" value="1"/>
</dbReference>
<feature type="repeat" description="WD" evidence="1">
    <location>
        <begin position="17"/>
        <end position="47"/>
    </location>
</feature>
<evidence type="ECO:0000313" key="3">
    <source>
        <dbReference type="EMBL" id="CAE7113593.1"/>
    </source>
</evidence>
<dbReference type="SUPFAM" id="SSF56112">
    <property type="entry name" value="Protein kinase-like (PK-like)"/>
    <property type="match status" value="1"/>
</dbReference>
<dbReference type="SUPFAM" id="SSF50978">
    <property type="entry name" value="WD40 repeat-like"/>
    <property type="match status" value="1"/>
</dbReference>
<dbReference type="InterPro" id="IPR001245">
    <property type="entry name" value="Ser-Thr/Tyr_kinase_cat_dom"/>
</dbReference>
<sequence>MVRLWDARNGRQVDQPFEEHTSAVLSVAYSPCGHYIVSGSGDCKVIIRRVLGEDPDPIGDAGPQSLTSEMSTQQMFECLRDAGCVDLSSQIDSRQEIVMIVSGEGFGDIWQGRLNNGTKVIIKVWRTSSVEQCDHATLKRAAHQLLDLSRMDHPNVHQLEGVIMFKDQYLGVVSEWMDNGNIYEHLMERPNADRYQLVHVLSVVEALLNFRQCAQVASGLDYMHSCGKVHGNLKAAHVLVSASGIARISQLDSSVMSEISSLVLFTNSTIRWAAPEILLEDIQQKTTKTDMYALGMTILVNA</sequence>
<dbReference type="GO" id="GO:0005524">
    <property type="term" value="F:ATP binding"/>
    <property type="evidence" value="ECO:0007669"/>
    <property type="project" value="InterPro"/>
</dbReference>
<comment type="caution">
    <text evidence="3">The sequence shown here is derived from an EMBL/GenBank/DDBJ whole genome shotgun (WGS) entry which is preliminary data.</text>
</comment>
<dbReference type="AlphaFoldDB" id="A0A8H3HTW4"/>
<name>A0A8H3HTW4_9AGAM</name>
<dbReference type="InterPro" id="IPR011009">
    <property type="entry name" value="Kinase-like_dom_sf"/>
</dbReference>
<organism evidence="3 4">
    <name type="scientific">Rhizoctonia solani</name>
    <dbReference type="NCBI Taxonomy" id="456999"/>
    <lineage>
        <taxon>Eukaryota</taxon>
        <taxon>Fungi</taxon>
        <taxon>Dikarya</taxon>
        <taxon>Basidiomycota</taxon>
        <taxon>Agaricomycotina</taxon>
        <taxon>Agaricomycetes</taxon>
        <taxon>Cantharellales</taxon>
        <taxon>Ceratobasidiaceae</taxon>
        <taxon>Rhizoctonia</taxon>
    </lineage>
</organism>
<dbReference type="EMBL" id="CAJNJQ010000999">
    <property type="protein sequence ID" value="CAE7113593.1"/>
    <property type="molecule type" value="Genomic_DNA"/>
</dbReference>
<dbReference type="Proteomes" id="UP000663827">
    <property type="component" value="Unassembled WGS sequence"/>
</dbReference>
<dbReference type="PROSITE" id="PS50082">
    <property type="entry name" value="WD_REPEATS_2"/>
    <property type="match status" value="1"/>
</dbReference>
<feature type="domain" description="Protein kinase" evidence="2">
    <location>
        <begin position="95"/>
        <end position="302"/>
    </location>
</feature>
<dbReference type="Pfam" id="PF07714">
    <property type="entry name" value="PK_Tyr_Ser-Thr"/>
    <property type="match status" value="1"/>
</dbReference>
<dbReference type="InterPro" id="IPR036322">
    <property type="entry name" value="WD40_repeat_dom_sf"/>
</dbReference>
<dbReference type="Pfam" id="PF00400">
    <property type="entry name" value="WD40"/>
    <property type="match status" value="1"/>
</dbReference>
<accession>A0A8H3HTW4</accession>
<protein>
    <recommendedName>
        <fullName evidence="2">Protein kinase domain-containing protein</fullName>
    </recommendedName>
</protein>
<evidence type="ECO:0000256" key="1">
    <source>
        <dbReference type="PROSITE-ProRule" id="PRU00221"/>
    </source>
</evidence>
<reference evidence="3" key="1">
    <citation type="submission" date="2021-01" db="EMBL/GenBank/DDBJ databases">
        <authorList>
            <person name="Kaushik A."/>
        </authorList>
    </citation>
    <scope>NUCLEOTIDE SEQUENCE</scope>
    <source>
        <strain evidence="3">AG5</strain>
    </source>
</reference>
<dbReference type="Gene3D" id="2.130.10.10">
    <property type="entry name" value="YVTN repeat-like/Quinoprotein amine dehydrogenase"/>
    <property type="match status" value="1"/>
</dbReference>
<dbReference type="InterPro" id="IPR001680">
    <property type="entry name" value="WD40_rpt"/>
</dbReference>
<proteinExistence type="predicted"/>
<keyword evidence="1" id="KW-0853">WD repeat</keyword>